<feature type="domain" description="ThuA-like" evidence="1">
    <location>
        <begin position="8"/>
        <end position="187"/>
    </location>
</feature>
<reference evidence="2" key="1">
    <citation type="submission" date="2020-01" db="EMBL/GenBank/DDBJ databases">
        <authorList>
            <person name="Feng Z.H.Z."/>
        </authorList>
    </citation>
    <scope>NUCLEOTIDE SEQUENCE</scope>
    <source>
        <strain evidence="2">CBS107.38</strain>
    </source>
</reference>
<proteinExistence type="predicted"/>
<dbReference type="RefSeq" id="XP_038791683.1">
    <property type="nucleotide sequence ID" value="XM_038925827.1"/>
</dbReference>
<sequence>MASTTPLNVLVFSKTTGYRHDSIPAGIRMFHKLANDAKFFNVTASEDASLFTSSSLTQYHVIVLLQNIGDAIFTPPELDALKIWVRNGGGIVAIHGAAAAMQGNECYTKLIGASFDMHPDPEAGTILPEKASQEHQIMRCCGGREGWKDEWYNFHTHPRENKNLQILLRGDPETFSGGKHGADHPLALGLFAINTTLFDVTTSLLDIDTRLLGIDAGLFGIDAGFWGINFCLFGINIQVPVNAAIFAIALL</sequence>
<dbReference type="Proteomes" id="UP000596902">
    <property type="component" value="Unassembled WGS sequence"/>
</dbReference>
<dbReference type="GO" id="GO:0016787">
    <property type="term" value="F:hydrolase activity"/>
    <property type="evidence" value="ECO:0007669"/>
    <property type="project" value="UniProtKB-KW"/>
</dbReference>
<dbReference type="InterPro" id="IPR029010">
    <property type="entry name" value="ThuA-like"/>
</dbReference>
<dbReference type="PANTHER" id="PTHR40469:SF2">
    <property type="entry name" value="GALACTOSE-BINDING DOMAIN-LIKE SUPERFAMILY PROTEIN"/>
    <property type="match status" value="1"/>
</dbReference>
<evidence type="ECO:0000313" key="2">
    <source>
        <dbReference type="EMBL" id="KAF7681804.1"/>
    </source>
</evidence>
<protein>
    <submittedName>
        <fullName evidence="2">Secreted glycosyl hydrolase</fullName>
    </submittedName>
</protein>
<name>A0A8H7EK41_9PLEO</name>
<dbReference type="InterPro" id="IPR029062">
    <property type="entry name" value="Class_I_gatase-like"/>
</dbReference>
<dbReference type="EMBL" id="JAAABM010000001">
    <property type="protein sequence ID" value="KAF7681804.1"/>
    <property type="molecule type" value="Genomic_DNA"/>
</dbReference>
<evidence type="ECO:0000313" key="3">
    <source>
        <dbReference type="Proteomes" id="UP000596902"/>
    </source>
</evidence>
<evidence type="ECO:0000259" key="1">
    <source>
        <dbReference type="Pfam" id="PF06283"/>
    </source>
</evidence>
<dbReference type="PANTHER" id="PTHR40469">
    <property type="entry name" value="SECRETED GLYCOSYL HYDROLASE"/>
    <property type="match status" value="1"/>
</dbReference>
<comment type="caution">
    <text evidence="2">The sequence shown here is derived from an EMBL/GenBank/DDBJ whole genome shotgun (WGS) entry which is preliminary data.</text>
</comment>
<dbReference type="AlphaFoldDB" id="A0A8H7EK41"/>
<keyword evidence="2" id="KW-0378">Hydrolase</keyword>
<organism evidence="2 3">
    <name type="scientific">Alternaria burnsii</name>
    <dbReference type="NCBI Taxonomy" id="1187904"/>
    <lineage>
        <taxon>Eukaryota</taxon>
        <taxon>Fungi</taxon>
        <taxon>Dikarya</taxon>
        <taxon>Ascomycota</taxon>
        <taxon>Pezizomycotina</taxon>
        <taxon>Dothideomycetes</taxon>
        <taxon>Pleosporomycetidae</taxon>
        <taxon>Pleosporales</taxon>
        <taxon>Pleosporineae</taxon>
        <taxon>Pleosporaceae</taxon>
        <taxon>Alternaria</taxon>
        <taxon>Alternaria sect. Alternaria</taxon>
    </lineage>
</organism>
<dbReference type="Gene3D" id="3.40.50.880">
    <property type="match status" value="1"/>
</dbReference>
<accession>A0A8H7EK41</accession>
<keyword evidence="3" id="KW-1185">Reference proteome</keyword>
<gene>
    <name evidence="2" type="ORF">GT037_000780</name>
</gene>
<dbReference type="Pfam" id="PF06283">
    <property type="entry name" value="ThuA"/>
    <property type="match status" value="1"/>
</dbReference>
<reference evidence="2" key="2">
    <citation type="submission" date="2020-08" db="EMBL/GenBank/DDBJ databases">
        <title>Draft Genome Sequence of Cumin Blight Pathogen Alternaria burnsii.</title>
        <authorList>
            <person name="Feng Z."/>
        </authorList>
    </citation>
    <scope>NUCLEOTIDE SEQUENCE</scope>
    <source>
        <strain evidence="2">CBS107.38</strain>
    </source>
</reference>
<dbReference type="GeneID" id="62199005"/>
<dbReference type="SUPFAM" id="SSF52317">
    <property type="entry name" value="Class I glutamine amidotransferase-like"/>
    <property type="match status" value="1"/>
</dbReference>